<reference evidence="4" key="1">
    <citation type="submission" date="2017-02" db="UniProtKB">
        <authorList>
            <consortium name="WormBaseParasite"/>
        </authorList>
    </citation>
    <scope>IDENTIFICATION</scope>
</reference>
<dbReference type="EMBL" id="UYRR01031443">
    <property type="protein sequence ID" value="VDK50134.1"/>
    <property type="molecule type" value="Genomic_DNA"/>
</dbReference>
<dbReference type="GO" id="GO:0016020">
    <property type="term" value="C:membrane"/>
    <property type="evidence" value="ECO:0007669"/>
    <property type="project" value="InterPro"/>
</dbReference>
<organism evidence="4">
    <name type="scientific">Anisakis simplex</name>
    <name type="common">Herring worm</name>
    <dbReference type="NCBI Taxonomy" id="6269"/>
    <lineage>
        <taxon>Eukaryota</taxon>
        <taxon>Metazoa</taxon>
        <taxon>Ecdysozoa</taxon>
        <taxon>Nematoda</taxon>
        <taxon>Chromadorea</taxon>
        <taxon>Rhabditida</taxon>
        <taxon>Spirurina</taxon>
        <taxon>Ascaridomorpha</taxon>
        <taxon>Ascaridoidea</taxon>
        <taxon>Anisakidae</taxon>
        <taxon>Anisakis</taxon>
        <taxon>Anisakis simplex complex</taxon>
    </lineage>
</organism>
<keyword evidence="1" id="KW-0812">Transmembrane</keyword>
<feature type="transmembrane region" description="Helical" evidence="1">
    <location>
        <begin position="7"/>
        <end position="33"/>
    </location>
</feature>
<feature type="transmembrane region" description="Helical" evidence="1">
    <location>
        <begin position="53"/>
        <end position="76"/>
    </location>
</feature>
<keyword evidence="1" id="KW-0472">Membrane</keyword>
<keyword evidence="1" id="KW-1133">Transmembrane helix</keyword>
<sequence length="137" mass="15971">MLFSWLSLVLGPMAITRMIMNIGAFILLILHYLSNMADLPRTTGITAIDIWKIGTMVFVVATLFELVVVTCMASVGRSRRLTRCCRRLPSSKHRRYSMEPLYEELNDLRQRKTRFFSFPYSEYFLRIPSFNLNPLVI</sequence>
<evidence type="ECO:0000313" key="4">
    <source>
        <dbReference type="WBParaSite" id="ASIM_0001417501-mRNA-1"/>
    </source>
</evidence>
<gene>
    <name evidence="2" type="ORF">ASIM_LOCUS13603</name>
</gene>
<dbReference type="GO" id="GO:0006811">
    <property type="term" value="P:monoatomic ion transport"/>
    <property type="evidence" value="ECO:0007669"/>
    <property type="project" value="InterPro"/>
</dbReference>
<dbReference type="InterPro" id="IPR036719">
    <property type="entry name" value="Neuro-gated_channel_TM_sf"/>
</dbReference>
<reference evidence="2 3" key="2">
    <citation type="submission" date="2018-11" db="EMBL/GenBank/DDBJ databases">
        <authorList>
            <consortium name="Pathogen Informatics"/>
        </authorList>
    </citation>
    <scope>NUCLEOTIDE SEQUENCE [LARGE SCALE GENOMIC DNA]</scope>
</reference>
<evidence type="ECO:0000313" key="3">
    <source>
        <dbReference type="Proteomes" id="UP000267096"/>
    </source>
</evidence>
<protein>
    <submittedName>
        <fullName evidence="4">Neur_chan_memb domain-containing protein</fullName>
    </submittedName>
</protein>
<dbReference type="SUPFAM" id="SSF90112">
    <property type="entry name" value="Neurotransmitter-gated ion-channel transmembrane pore"/>
    <property type="match status" value="1"/>
</dbReference>
<keyword evidence="3" id="KW-1185">Reference proteome</keyword>
<dbReference type="Proteomes" id="UP000267096">
    <property type="component" value="Unassembled WGS sequence"/>
</dbReference>
<dbReference type="WBParaSite" id="ASIM_0001417501-mRNA-1">
    <property type="protein sequence ID" value="ASIM_0001417501-mRNA-1"/>
    <property type="gene ID" value="ASIM_0001417501"/>
</dbReference>
<dbReference type="Gene3D" id="1.20.58.390">
    <property type="entry name" value="Neurotransmitter-gated ion-channel transmembrane domain"/>
    <property type="match status" value="1"/>
</dbReference>
<dbReference type="InterPro" id="IPR038050">
    <property type="entry name" value="Neuro_actylchol_rec"/>
</dbReference>
<dbReference type="AlphaFoldDB" id="A0A0M3K050"/>
<evidence type="ECO:0000256" key="1">
    <source>
        <dbReference type="SAM" id="Phobius"/>
    </source>
</evidence>
<evidence type="ECO:0000313" key="2">
    <source>
        <dbReference type="EMBL" id="VDK50134.1"/>
    </source>
</evidence>
<dbReference type="OrthoDB" id="5830690at2759"/>
<proteinExistence type="predicted"/>
<accession>A0A0M3K050</accession>
<name>A0A0M3K050_ANISI</name>